<dbReference type="EMBL" id="MK072395">
    <property type="protein sequence ID" value="AYV83900.1"/>
    <property type="molecule type" value="Genomic_DNA"/>
</dbReference>
<sequence>MTSFIIVGHANQGKSSTAGHLLFKCGYISRHDMDKIIAECAAEKMGRCAFSRVLDIYDEEKTKGNTHEYQLVEFTYKDKHYELIDTPGHKMFIRSMITGLYQKKPEDIIGCVMISVIKGEFEAGFGNGQTKEDIILLRAIGITKVIIIINKMDTVDFAQAPYDDTVAKLDKFVKKLRFANICYIPVSGFKGIGLVNMDDMPSWYKGKELIALLDDYAQIKDAIPATADSSEDLTIYRTKQLIVQFNILNSPLVTIGTVGMCHYPGGEIAYSITKILTINNKEYIQKTFAKSDDKITCIITLETDILIVKGTRILFRDKEQTVGFGKVLKVKPL</sequence>
<dbReference type="InterPro" id="IPR000795">
    <property type="entry name" value="T_Tr_GTP-bd_dom"/>
</dbReference>
<dbReference type="Pfam" id="PF00009">
    <property type="entry name" value="GTP_EFTU"/>
    <property type="match status" value="1"/>
</dbReference>
<gene>
    <name evidence="6" type="ORF">Hyperionvirus13_43</name>
</gene>
<reference evidence="6" key="1">
    <citation type="submission" date="2018-10" db="EMBL/GenBank/DDBJ databases">
        <title>Hidden diversity of soil giant viruses.</title>
        <authorList>
            <person name="Schulz F."/>
            <person name="Alteio L."/>
            <person name="Goudeau D."/>
            <person name="Ryan E.M."/>
            <person name="Malmstrom R.R."/>
            <person name="Blanchard J."/>
            <person name="Woyke T."/>
        </authorList>
    </citation>
    <scope>NUCLEOTIDE SEQUENCE</scope>
    <source>
        <strain evidence="6">HYV1</strain>
    </source>
</reference>
<feature type="domain" description="Tr-type G" evidence="5">
    <location>
        <begin position="1"/>
        <end position="225"/>
    </location>
</feature>
<evidence type="ECO:0000256" key="3">
    <source>
        <dbReference type="ARBA" id="ARBA00022917"/>
    </source>
</evidence>
<evidence type="ECO:0000256" key="2">
    <source>
        <dbReference type="ARBA" id="ARBA00022768"/>
    </source>
</evidence>
<dbReference type="PRINTS" id="PR00315">
    <property type="entry name" value="ELONGATNFCT"/>
</dbReference>
<evidence type="ECO:0000313" key="6">
    <source>
        <dbReference type="EMBL" id="AYV83900.1"/>
    </source>
</evidence>
<dbReference type="PROSITE" id="PS51722">
    <property type="entry name" value="G_TR_2"/>
    <property type="match status" value="1"/>
</dbReference>
<dbReference type="InterPro" id="IPR027417">
    <property type="entry name" value="P-loop_NTPase"/>
</dbReference>
<evidence type="ECO:0000256" key="4">
    <source>
        <dbReference type="ARBA" id="ARBA00023134"/>
    </source>
</evidence>
<protein>
    <submittedName>
        <fullName evidence="6">GTP binding translation elongation factor</fullName>
    </submittedName>
</protein>
<evidence type="ECO:0000259" key="5">
    <source>
        <dbReference type="PROSITE" id="PS51722"/>
    </source>
</evidence>
<dbReference type="Pfam" id="PF03143">
    <property type="entry name" value="GTP_EFTU_D3"/>
    <property type="match status" value="1"/>
</dbReference>
<dbReference type="Gene3D" id="3.40.50.300">
    <property type="entry name" value="P-loop containing nucleotide triphosphate hydrolases"/>
    <property type="match status" value="1"/>
</dbReference>
<dbReference type="InterPro" id="IPR009001">
    <property type="entry name" value="Transl_elong_EF1A/Init_IF2_C"/>
</dbReference>
<accession>A0A3G5A9G5</accession>
<dbReference type="InterPro" id="IPR050100">
    <property type="entry name" value="TRAFAC_GTPase_members"/>
</dbReference>
<proteinExistence type="predicted"/>
<dbReference type="SUPFAM" id="SSF50465">
    <property type="entry name" value="EF-Tu/eEF-1alpha/eIF2-gamma C-terminal domain"/>
    <property type="match status" value="1"/>
</dbReference>
<name>A0A3G5A9G5_9VIRU</name>
<dbReference type="GO" id="GO:0005525">
    <property type="term" value="F:GTP binding"/>
    <property type="evidence" value="ECO:0007669"/>
    <property type="project" value="UniProtKB-KW"/>
</dbReference>
<evidence type="ECO:0000256" key="1">
    <source>
        <dbReference type="ARBA" id="ARBA00022741"/>
    </source>
</evidence>
<keyword evidence="4" id="KW-0342">GTP-binding</keyword>
<organism evidence="6">
    <name type="scientific">Hyperionvirus sp</name>
    <dbReference type="NCBI Taxonomy" id="2487770"/>
    <lineage>
        <taxon>Viruses</taxon>
        <taxon>Varidnaviria</taxon>
        <taxon>Bamfordvirae</taxon>
        <taxon>Nucleocytoviricota</taxon>
        <taxon>Megaviricetes</taxon>
        <taxon>Imitervirales</taxon>
        <taxon>Mimiviridae</taxon>
        <taxon>Klosneuvirinae</taxon>
    </lineage>
</organism>
<dbReference type="InterPro" id="IPR004160">
    <property type="entry name" value="Transl_elong_EFTu/EF1A_C"/>
</dbReference>
<keyword evidence="3" id="KW-0648">Protein biosynthesis</keyword>
<dbReference type="SUPFAM" id="SSF52540">
    <property type="entry name" value="P-loop containing nucleoside triphosphate hydrolases"/>
    <property type="match status" value="1"/>
</dbReference>
<keyword evidence="2 6" id="KW-0251">Elongation factor</keyword>
<dbReference type="GO" id="GO:0003924">
    <property type="term" value="F:GTPase activity"/>
    <property type="evidence" value="ECO:0007669"/>
    <property type="project" value="InterPro"/>
</dbReference>
<keyword evidence="1" id="KW-0547">Nucleotide-binding</keyword>
<dbReference type="PANTHER" id="PTHR23115">
    <property type="entry name" value="TRANSLATION FACTOR"/>
    <property type="match status" value="1"/>
</dbReference>